<feature type="transmembrane region" description="Helical" evidence="1">
    <location>
        <begin position="122"/>
        <end position="141"/>
    </location>
</feature>
<dbReference type="Pfam" id="PF09586">
    <property type="entry name" value="YfhO"/>
    <property type="match status" value="1"/>
</dbReference>
<feature type="transmembrane region" description="Helical" evidence="1">
    <location>
        <begin position="98"/>
        <end position="115"/>
    </location>
</feature>
<keyword evidence="1" id="KW-0812">Transmembrane</keyword>
<name>A0ABS2CW24_9FLAO</name>
<keyword evidence="3" id="KW-1185">Reference proteome</keyword>
<feature type="transmembrane region" description="Helical" evidence="1">
    <location>
        <begin position="498"/>
        <end position="516"/>
    </location>
</feature>
<keyword evidence="1" id="KW-0472">Membrane</keyword>
<feature type="transmembrane region" description="Helical" evidence="1">
    <location>
        <begin position="438"/>
        <end position="460"/>
    </location>
</feature>
<sequence length="819" mass="92165">MKQLQKFYPHLLAILGFVVIALIYFYPVLQGKKIYQSDIVQYTGMAKEQNDFRAEYNAEPYWTNSAFGGMPTYQLGANYPNDYIGKLDDTLRFLPRPADYLFLYFLGFYALLLVFRVNPLKAFFGALAFGFSTYLIIILGVGHNAKAHAIAYMPLVVAGFILVFRKHFIHGGILTMLAVALEINANHFQMTYYLLLFLLVFSVYFLYKLVKEKDLKALPKIIGTFAVAVVLAIGANATNLLATKEYADFSTRSKNELTFNPDGSKVTTDNALSREYITEYSYGIAESFNLIAPRLFGGSNAENVGTDSNLYEFISNQGASPSEAAEFAENVPTYWGNQPIVAAPAYIGAIVFFLAILALYHDKRKIKYAFVAGAVFSLLLSWGKNFPALTDFFIDYVPMYDKFRAVSSIQVILELCVPVLAIMGLQSFIKNEENRKKSLLYTAGTSIGLVVLLFLCKGMFEFTTANDNYYIEAYGREMGTAFVDALKLDRESLYKADLLRSGFFMLVAFGLLWFYFKGKLAQGNTIILIGLFMVADLFFVAKNYVNAKDFVSAREMNEPFQAKEADMQILQDTTHYRVFEVAGNMSSARASYFHKSLGGYHAAKPKRIQQLFDYQIAKNNKNVLDMLNIKYIIQNDEKGQEFATINPDANGNAWFVSKIQKVKSADEEMKALDKLDTKNVAVIDASASPVKNNQFVPKPKASLYETKLITDSLATIKLDLYKPNHLKYTSNNSNDGFAVFSEIYYANGWKATIDGKEAPIYRVNYTLRGLDVPKGKHTIEFKFEPEVVKTGSTIALFSSIGMILLIIGGVYFERKKKKE</sequence>
<accession>A0ABS2CW24</accession>
<gene>
    <name evidence="2" type="ORF">H9X54_007525</name>
</gene>
<dbReference type="PANTHER" id="PTHR38454:SF1">
    <property type="entry name" value="INTEGRAL MEMBRANE PROTEIN"/>
    <property type="match status" value="1"/>
</dbReference>
<dbReference type="PANTHER" id="PTHR38454">
    <property type="entry name" value="INTEGRAL MEMBRANE PROTEIN-RELATED"/>
    <property type="match status" value="1"/>
</dbReference>
<dbReference type="EMBL" id="JACSOD020000469">
    <property type="protein sequence ID" value="MBM6499148.1"/>
    <property type="molecule type" value="Genomic_DNA"/>
</dbReference>
<reference evidence="2 3" key="1">
    <citation type="submission" date="2021-02" db="EMBL/GenBank/DDBJ databases">
        <authorList>
            <person name="Jung H.S."/>
            <person name="Chun B.H."/>
            <person name="Jeon C.O."/>
        </authorList>
    </citation>
    <scope>NUCLEOTIDE SEQUENCE [LARGE SCALE GENOMIC DNA]</scope>
    <source>
        <strain evidence="2 3">LMG 25203</strain>
    </source>
</reference>
<feature type="transmembrane region" description="Helical" evidence="1">
    <location>
        <begin position="794"/>
        <end position="812"/>
    </location>
</feature>
<comment type="caution">
    <text evidence="2">The sequence shown here is derived from an EMBL/GenBank/DDBJ whole genome shotgun (WGS) entry which is preliminary data.</text>
</comment>
<proteinExistence type="predicted"/>
<protein>
    <submittedName>
        <fullName evidence="2">YfhO family protein</fullName>
    </submittedName>
</protein>
<feature type="transmembrane region" description="Helical" evidence="1">
    <location>
        <begin position="366"/>
        <end position="383"/>
    </location>
</feature>
<feature type="transmembrane region" description="Helical" evidence="1">
    <location>
        <begin position="191"/>
        <end position="210"/>
    </location>
</feature>
<feature type="transmembrane region" description="Helical" evidence="1">
    <location>
        <begin position="403"/>
        <end position="426"/>
    </location>
</feature>
<feature type="transmembrane region" description="Helical" evidence="1">
    <location>
        <begin position="7"/>
        <end position="26"/>
    </location>
</feature>
<keyword evidence="1" id="KW-1133">Transmembrane helix</keyword>
<evidence type="ECO:0000313" key="3">
    <source>
        <dbReference type="Proteomes" id="UP000759529"/>
    </source>
</evidence>
<feature type="transmembrane region" description="Helical" evidence="1">
    <location>
        <begin position="523"/>
        <end position="541"/>
    </location>
</feature>
<feature type="transmembrane region" description="Helical" evidence="1">
    <location>
        <begin position="147"/>
        <end position="163"/>
    </location>
</feature>
<dbReference type="InterPro" id="IPR018580">
    <property type="entry name" value="Uncharacterised_YfhO"/>
</dbReference>
<feature type="transmembrane region" description="Helical" evidence="1">
    <location>
        <begin position="340"/>
        <end position="359"/>
    </location>
</feature>
<dbReference type="Proteomes" id="UP000759529">
    <property type="component" value="Unassembled WGS sequence"/>
</dbReference>
<dbReference type="RefSeq" id="WP_187657804.1">
    <property type="nucleotide sequence ID" value="NZ_JACSOD020000469.1"/>
</dbReference>
<feature type="transmembrane region" description="Helical" evidence="1">
    <location>
        <begin position="222"/>
        <end position="242"/>
    </location>
</feature>
<evidence type="ECO:0000256" key="1">
    <source>
        <dbReference type="SAM" id="Phobius"/>
    </source>
</evidence>
<evidence type="ECO:0000313" key="2">
    <source>
        <dbReference type="EMBL" id="MBM6499148.1"/>
    </source>
</evidence>
<organism evidence="2 3">
    <name type="scientific">Flavobacterium macrobrachii</name>
    <dbReference type="NCBI Taxonomy" id="591204"/>
    <lineage>
        <taxon>Bacteria</taxon>
        <taxon>Pseudomonadati</taxon>
        <taxon>Bacteroidota</taxon>
        <taxon>Flavobacteriia</taxon>
        <taxon>Flavobacteriales</taxon>
        <taxon>Flavobacteriaceae</taxon>
        <taxon>Flavobacterium</taxon>
    </lineage>
</organism>